<evidence type="ECO:0000256" key="2">
    <source>
        <dbReference type="ARBA" id="ARBA00022603"/>
    </source>
</evidence>
<evidence type="ECO:0000259" key="6">
    <source>
        <dbReference type="Pfam" id="PF20466"/>
    </source>
</evidence>
<organism evidence="8 9">
    <name type="scientific">Herpetosiphon aurantiacus (strain ATCC 23779 / DSM 785 / 114-95)</name>
    <dbReference type="NCBI Taxonomy" id="316274"/>
    <lineage>
        <taxon>Bacteria</taxon>
        <taxon>Bacillati</taxon>
        <taxon>Chloroflexota</taxon>
        <taxon>Chloroflexia</taxon>
        <taxon>Herpetosiphonales</taxon>
        <taxon>Herpetosiphonaceae</taxon>
        <taxon>Herpetosiphon</taxon>
    </lineage>
</organism>
<protein>
    <recommendedName>
        <fullName evidence="1">site-specific DNA-methyltransferase (adenine-specific)</fullName>
        <ecNumber evidence="1">2.1.1.72</ecNumber>
    </recommendedName>
</protein>
<dbReference type="FunCoup" id="A9B2G5">
    <property type="interactions" value="96"/>
</dbReference>
<dbReference type="PANTHER" id="PTHR33841">
    <property type="entry name" value="DNA METHYLTRANSFERASE YEEA-RELATED"/>
    <property type="match status" value="1"/>
</dbReference>
<dbReference type="GO" id="GO:0009007">
    <property type="term" value="F:site-specific DNA-methyltransferase (adenine-specific) activity"/>
    <property type="evidence" value="ECO:0007669"/>
    <property type="project" value="UniProtKB-EC"/>
</dbReference>
<feature type="domain" description="MmeI-like DNA-methyltransferase" evidence="7">
    <location>
        <begin position="360"/>
        <end position="598"/>
    </location>
</feature>
<dbReference type="SUPFAM" id="SSF53335">
    <property type="entry name" value="S-adenosyl-L-methionine-dependent methyltransferases"/>
    <property type="match status" value="1"/>
</dbReference>
<dbReference type="InParanoid" id="A9B2G5"/>
<dbReference type="GO" id="GO:0032259">
    <property type="term" value="P:methylation"/>
    <property type="evidence" value="ECO:0007669"/>
    <property type="project" value="UniProtKB-KW"/>
</dbReference>
<dbReference type="InterPro" id="IPR002052">
    <property type="entry name" value="DNA_methylase_N6_adenine_CS"/>
</dbReference>
<keyword evidence="2" id="KW-0489">Methyltransferase</keyword>
<accession>A9B2G5</accession>
<evidence type="ECO:0000256" key="3">
    <source>
        <dbReference type="ARBA" id="ARBA00022679"/>
    </source>
</evidence>
<evidence type="ECO:0000256" key="1">
    <source>
        <dbReference type="ARBA" id="ARBA00011900"/>
    </source>
</evidence>
<dbReference type="Pfam" id="PF20473">
    <property type="entry name" value="MmeI_Mtase"/>
    <property type="match status" value="1"/>
</dbReference>
<reference evidence="8 9" key="1">
    <citation type="journal article" date="2011" name="Stand. Genomic Sci.">
        <title>Complete genome sequence of the filamentous gliding predatory bacterium Herpetosiphon aurantiacus type strain (114-95(T)).</title>
        <authorList>
            <person name="Kiss H."/>
            <person name="Nett M."/>
            <person name="Domin N."/>
            <person name="Martin K."/>
            <person name="Maresca J.A."/>
            <person name="Copeland A."/>
            <person name="Lapidus A."/>
            <person name="Lucas S."/>
            <person name="Berry K.W."/>
            <person name="Glavina Del Rio T."/>
            <person name="Dalin E."/>
            <person name="Tice H."/>
            <person name="Pitluck S."/>
            <person name="Richardson P."/>
            <person name="Bruce D."/>
            <person name="Goodwin L."/>
            <person name="Han C."/>
            <person name="Detter J.C."/>
            <person name="Schmutz J."/>
            <person name="Brettin T."/>
            <person name="Land M."/>
            <person name="Hauser L."/>
            <person name="Kyrpides N.C."/>
            <person name="Ivanova N."/>
            <person name="Goker M."/>
            <person name="Woyke T."/>
            <person name="Klenk H.P."/>
            <person name="Bryant D.A."/>
        </authorList>
    </citation>
    <scope>NUCLEOTIDE SEQUENCE [LARGE SCALE GENOMIC DNA]</scope>
    <source>
        <strain evidence="9">ATCC 23779 / DSM 785 / 114-95</strain>
    </source>
</reference>
<dbReference type="Gene3D" id="3.40.50.150">
    <property type="entry name" value="Vaccinia Virus protein VP39"/>
    <property type="match status" value="1"/>
</dbReference>
<sequence>MQPLEFVRKWRGIQVNERRAYYEHFTDLCSLVGAKTPLEEDPTGTFYTFEAGVTKLNGGKGWADVWKKGYFAIEYKGKHGNLNRAYDQLLQYREALLNPPLLIVSDLDSLVIHTNFTNTVKKVTTLTLDETLTRNGLDTIRSIFYAPDTFRSPVTPERVTEEVAAKFARLAQLITRYEKHTSPQEIAHFLTRLLFCLFAEDVNLLPKDIFSRLVTQTRGKSSAFAAQLSQLFNVMTTGGWFGIEEIRHFNGSLFDNATVLPMDSEALDILVDICSYDWSSIEPAIFGTLFERSLDPAKRKQLGAHYTSKDDILLLVEPVVIQPLREEWSKQEQVIEGLVTQRNETVGNDVTKINRQIEFHINTFLHKLRSIKVLDPACGSGNFLYIALKLLLDLEKDVIRFGADAGLPLQIPQVNPEQFLGMEVNAYAHELAQITIWIGYIQWMKENGFGNLSEPILKSLKTIHRMDAILAFDADGNSIEPAWPQADYIIGNPPFLGGNKIRQELGDGYVDALFSRYADRVPAFADLVCYWFEKARAMIGSDITRRAGFIATNSIRGGSNRKVLERIKTSGDIFMGWSDRPWILNGAAVRVSMVGFDKGEEIIHSLNGMIVQSINANLTQDIDTTKALILPENKNIIFGGTKKGGKFDITQGIYDVLMQSQNNPHGRPNSDVIKPWVNGQALLGKGEKRWVIDFGVDMSLEDASQYEKIFEYIKKEVYPIRINNRMESRSKHWWLHSFTAPSMRHAVATISRYIATPRVSKYRLFVWVDSNTIPDDGTYIVARDDDYFMGVLHSKIHELWALRQGTFLGVGNDPRYTPTSTFETFPFPWPPAKEPKDSPLVNAIAEAAKELVEKRDRWLNPAGATEADLKKRTLTNLYNERPTWLDLAHKKLDKAVFAAYGWPDTLTDDEILGPLLVLNHDRAAG</sequence>
<dbReference type="Pfam" id="PF20466">
    <property type="entry name" value="MmeI_TRD"/>
    <property type="match status" value="1"/>
</dbReference>
<dbReference type="Proteomes" id="UP000000787">
    <property type="component" value="Chromosome"/>
</dbReference>
<evidence type="ECO:0000259" key="7">
    <source>
        <dbReference type="Pfam" id="PF20473"/>
    </source>
</evidence>
<gene>
    <name evidence="8" type="ordered locus">Haur_1365</name>
</gene>
<dbReference type="AlphaFoldDB" id="A9B2G5"/>
<keyword evidence="3" id="KW-0808">Transferase</keyword>
<dbReference type="PROSITE" id="PS00092">
    <property type="entry name" value="N6_MTASE"/>
    <property type="match status" value="1"/>
</dbReference>
<evidence type="ECO:0000259" key="5">
    <source>
        <dbReference type="Pfam" id="PF20465"/>
    </source>
</evidence>
<dbReference type="InterPro" id="IPR046819">
    <property type="entry name" value="MmeI_hel"/>
</dbReference>
<dbReference type="EC" id="2.1.1.72" evidence="1"/>
<dbReference type="HOGENOM" id="CLU_005831_1_1_0"/>
<feature type="domain" description="MmeI-like helicase spacer" evidence="5">
    <location>
        <begin position="185"/>
        <end position="254"/>
    </location>
</feature>
<evidence type="ECO:0000313" key="8">
    <source>
        <dbReference type="EMBL" id="ABX04010.1"/>
    </source>
</evidence>
<keyword evidence="9" id="KW-1185">Reference proteome</keyword>
<name>A9B2G5_HERA2</name>
<dbReference type="GO" id="GO:0003676">
    <property type="term" value="F:nucleic acid binding"/>
    <property type="evidence" value="ECO:0007669"/>
    <property type="project" value="InterPro"/>
</dbReference>
<dbReference type="BioCyc" id="HAUR316274:GHYA-1386-MONOMER"/>
<dbReference type="InterPro" id="IPR046820">
    <property type="entry name" value="MmeI_TRD"/>
</dbReference>
<feature type="domain" description="MmeI-like target recognition" evidence="6">
    <location>
        <begin position="668"/>
        <end position="828"/>
    </location>
</feature>
<proteinExistence type="predicted"/>
<dbReference type="EMBL" id="CP000875">
    <property type="protein sequence ID" value="ABX04010.1"/>
    <property type="molecule type" value="Genomic_DNA"/>
</dbReference>
<dbReference type="PANTHER" id="PTHR33841:SF1">
    <property type="entry name" value="DNA METHYLTRANSFERASE A"/>
    <property type="match status" value="1"/>
</dbReference>
<dbReference type="InterPro" id="IPR046816">
    <property type="entry name" value="MmeI_Mtase"/>
</dbReference>
<dbReference type="InterPro" id="IPR029063">
    <property type="entry name" value="SAM-dependent_MTases_sf"/>
</dbReference>
<evidence type="ECO:0000256" key="4">
    <source>
        <dbReference type="ARBA" id="ARBA00047942"/>
    </source>
</evidence>
<dbReference type="STRING" id="316274.Haur_1365"/>
<dbReference type="REBASE" id="16527">
    <property type="entry name" value="HauORF1365P"/>
</dbReference>
<dbReference type="InterPro" id="IPR050953">
    <property type="entry name" value="N4_N6_ade-DNA_methylase"/>
</dbReference>
<evidence type="ECO:0000313" key="9">
    <source>
        <dbReference type="Proteomes" id="UP000000787"/>
    </source>
</evidence>
<dbReference type="eggNOG" id="COG1002">
    <property type="taxonomic scope" value="Bacteria"/>
</dbReference>
<comment type="catalytic activity">
    <reaction evidence="4">
        <text>a 2'-deoxyadenosine in DNA + S-adenosyl-L-methionine = an N(6)-methyl-2'-deoxyadenosine in DNA + S-adenosyl-L-homocysteine + H(+)</text>
        <dbReference type="Rhea" id="RHEA:15197"/>
        <dbReference type="Rhea" id="RHEA-COMP:12418"/>
        <dbReference type="Rhea" id="RHEA-COMP:12419"/>
        <dbReference type="ChEBI" id="CHEBI:15378"/>
        <dbReference type="ChEBI" id="CHEBI:57856"/>
        <dbReference type="ChEBI" id="CHEBI:59789"/>
        <dbReference type="ChEBI" id="CHEBI:90615"/>
        <dbReference type="ChEBI" id="CHEBI:90616"/>
        <dbReference type="EC" id="2.1.1.72"/>
    </reaction>
</comment>
<dbReference type="Pfam" id="PF20465">
    <property type="entry name" value="MmeI_hel"/>
    <property type="match status" value="1"/>
</dbReference>
<dbReference type="KEGG" id="hau:Haur_1365"/>